<evidence type="ECO:0000256" key="5">
    <source>
        <dbReference type="ARBA" id="ARBA00023125"/>
    </source>
</evidence>
<dbReference type="SUPFAM" id="SSF47729">
    <property type="entry name" value="IHF-like DNA-binding proteins"/>
    <property type="match status" value="1"/>
</dbReference>
<keyword evidence="4 8" id="KW-0805">Transcription regulation</keyword>
<accession>A0A849I0S7</accession>
<evidence type="ECO:0000256" key="2">
    <source>
        <dbReference type="ARBA" id="ARBA00018700"/>
    </source>
</evidence>
<evidence type="ECO:0000256" key="6">
    <source>
        <dbReference type="ARBA" id="ARBA00023163"/>
    </source>
</evidence>
<dbReference type="GO" id="GO:0006310">
    <property type="term" value="P:DNA recombination"/>
    <property type="evidence" value="ECO:0007669"/>
    <property type="project" value="UniProtKB-UniRule"/>
</dbReference>
<reference evidence="11 12" key="1">
    <citation type="submission" date="2020-04" db="EMBL/GenBank/DDBJ databases">
        <title>Enterovirga sp. isolate from soil.</title>
        <authorList>
            <person name="Chea S."/>
            <person name="Kim D.-U."/>
        </authorList>
    </citation>
    <scope>NUCLEOTIDE SEQUENCE [LARGE SCALE GENOMIC DNA]</scope>
    <source>
        <strain evidence="11 12">DB1703</strain>
    </source>
</reference>
<dbReference type="GO" id="GO:0006355">
    <property type="term" value="P:regulation of DNA-templated transcription"/>
    <property type="evidence" value="ECO:0007669"/>
    <property type="project" value="UniProtKB-UniRule"/>
</dbReference>
<evidence type="ECO:0000256" key="7">
    <source>
        <dbReference type="ARBA" id="ARBA00023172"/>
    </source>
</evidence>
<evidence type="ECO:0000256" key="3">
    <source>
        <dbReference type="ARBA" id="ARBA00022845"/>
    </source>
</evidence>
<evidence type="ECO:0000256" key="10">
    <source>
        <dbReference type="RuleBase" id="RU003941"/>
    </source>
</evidence>
<dbReference type="SMART" id="SM00411">
    <property type="entry name" value="BHL"/>
    <property type="match status" value="1"/>
</dbReference>
<dbReference type="NCBIfam" id="NF001222">
    <property type="entry name" value="PRK00199.1"/>
    <property type="match status" value="1"/>
</dbReference>
<dbReference type="InterPro" id="IPR000119">
    <property type="entry name" value="Hist_DNA-bd"/>
</dbReference>
<dbReference type="CDD" id="cd13836">
    <property type="entry name" value="IHF_B"/>
    <property type="match status" value="1"/>
</dbReference>
<dbReference type="GO" id="GO:0005829">
    <property type="term" value="C:cytosol"/>
    <property type="evidence" value="ECO:0007669"/>
    <property type="project" value="TreeGrafter"/>
</dbReference>
<sequence length="104" mass="11616">MIKSELVLKIAEQNPHLYQRDIETVVSAILDTIADALARGDRVELRGFGAFSVKKREARSGRNPRTGETVAVCEKHIPVFKTGKEMRKRLNLSAPKTETPDSAR</sequence>
<protein>
    <recommendedName>
        <fullName evidence="2 8">Integration host factor subunit beta</fullName>
        <shortName evidence="8">IHF-beta</shortName>
    </recommendedName>
</protein>
<dbReference type="AlphaFoldDB" id="A0A849I0S7"/>
<comment type="function">
    <text evidence="8 10">This protein is one of the two subunits of integration host factor, a specific DNA-binding protein that functions in genetic recombination as well as in transcriptional and translational control.</text>
</comment>
<dbReference type="Pfam" id="PF00216">
    <property type="entry name" value="Bac_DNA_binding"/>
    <property type="match status" value="1"/>
</dbReference>
<dbReference type="Proteomes" id="UP000564885">
    <property type="component" value="Unassembled WGS sequence"/>
</dbReference>
<dbReference type="PROSITE" id="PS00045">
    <property type="entry name" value="HISTONE_LIKE"/>
    <property type="match status" value="1"/>
</dbReference>
<dbReference type="GO" id="GO:0005694">
    <property type="term" value="C:chromosome"/>
    <property type="evidence" value="ECO:0007669"/>
    <property type="project" value="InterPro"/>
</dbReference>
<organism evidence="11 12">
    <name type="scientific">Enterovirga aerilata</name>
    <dbReference type="NCBI Taxonomy" id="2730920"/>
    <lineage>
        <taxon>Bacteria</taxon>
        <taxon>Pseudomonadati</taxon>
        <taxon>Pseudomonadota</taxon>
        <taxon>Alphaproteobacteria</taxon>
        <taxon>Hyphomicrobiales</taxon>
        <taxon>Methylobacteriaceae</taxon>
        <taxon>Enterovirga</taxon>
    </lineage>
</organism>
<dbReference type="RefSeq" id="WP_171216666.1">
    <property type="nucleotide sequence ID" value="NZ_JABEPP010000001.1"/>
</dbReference>
<keyword evidence="7 8" id="KW-0233">DNA recombination</keyword>
<evidence type="ECO:0000256" key="8">
    <source>
        <dbReference type="HAMAP-Rule" id="MF_00381"/>
    </source>
</evidence>
<dbReference type="GO" id="GO:0030527">
    <property type="term" value="F:structural constituent of chromatin"/>
    <property type="evidence" value="ECO:0007669"/>
    <property type="project" value="InterPro"/>
</dbReference>
<dbReference type="HAMAP" id="MF_00381">
    <property type="entry name" value="IHF_beta"/>
    <property type="match status" value="1"/>
</dbReference>
<comment type="similarity">
    <text evidence="1 8 9">Belongs to the bacterial histone-like protein family.</text>
</comment>
<dbReference type="NCBIfam" id="TIGR00988">
    <property type="entry name" value="hip"/>
    <property type="match status" value="1"/>
</dbReference>
<keyword evidence="5 8" id="KW-0238">DNA-binding</keyword>
<dbReference type="PRINTS" id="PR01727">
    <property type="entry name" value="DNABINDINGHU"/>
</dbReference>
<proteinExistence type="inferred from homology"/>
<evidence type="ECO:0000313" key="12">
    <source>
        <dbReference type="Proteomes" id="UP000564885"/>
    </source>
</evidence>
<evidence type="ECO:0000256" key="4">
    <source>
        <dbReference type="ARBA" id="ARBA00023015"/>
    </source>
</evidence>
<evidence type="ECO:0000256" key="9">
    <source>
        <dbReference type="RuleBase" id="RU003939"/>
    </source>
</evidence>
<name>A0A849I0S7_9HYPH</name>
<dbReference type="EMBL" id="JABEPP010000001">
    <property type="protein sequence ID" value="NNM71174.1"/>
    <property type="molecule type" value="Genomic_DNA"/>
</dbReference>
<keyword evidence="3 8" id="KW-0810">Translation regulation</keyword>
<keyword evidence="12" id="KW-1185">Reference proteome</keyword>
<comment type="subunit">
    <text evidence="8 10">Heterodimer of an alpha and a beta chain.</text>
</comment>
<dbReference type="InterPro" id="IPR005685">
    <property type="entry name" value="IHF_beta"/>
</dbReference>
<keyword evidence="6 8" id="KW-0804">Transcription</keyword>
<dbReference type="PANTHER" id="PTHR33175:SF5">
    <property type="entry name" value="INTEGRATION HOST FACTOR SUBUNIT BETA"/>
    <property type="match status" value="1"/>
</dbReference>
<dbReference type="GO" id="GO:0003677">
    <property type="term" value="F:DNA binding"/>
    <property type="evidence" value="ECO:0007669"/>
    <property type="project" value="UniProtKB-UniRule"/>
</dbReference>
<evidence type="ECO:0000313" key="11">
    <source>
        <dbReference type="EMBL" id="NNM71174.1"/>
    </source>
</evidence>
<dbReference type="GO" id="GO:0006417">
    <property type="term" value="P:regulation of translation"/>
    <property type="evidence" value="ECO:0007669"/>
    <property type="project" value="UniProtKB-UniRule"/>
</dbReference>
<comment type="caution">
    <text evidence="11">The sequence shown here is derived from an EMBL/GenBank/DDBJ whole genome shotgun (WGS) entry which is preliminary data.</text>
</comment>
<dbReference type="Gene3D" id="4.10.520.10">
    <property type="entry name" value="IHF-like DNA-binding proteins"/>
    <property type="match status" value="1"/>
</dbReference>
<gene>
    <name evidence="8" type="primary">ihfB</name>
    <name evidence="8" type="synonym">himD</name>
    <name evidence="11" type="ORF">HJG44_02045</name>
</gene>
<dbReference type="PANTHER" id="PTHR33175">
    <property type="entry name" value="DNA-BINDING PROTEIN HU"/>
    <property type="match status" value="1"/>
</dbReference>
<evidence type="ECO:0000256" key="1">
    <source>
        <dbReference type="ARBA" id="ARBA00010529"/>
    </source>
</evidence>
<dbReference type="InterPro" id="IPR010992">
    <property type="entry name" value="IHF-like_DNA-bd_dom_sf"/>
</dbReference>
<dbReference type="InterPro" id="IPR020816">
    <property type="entry name" value="Histone-like_DNA-bd_CS"/>
</dbReference>